<accession>A0A0N1PCH6</accession>
<feature type="region of interest" description="Disordered" evidence="1">
    <location>
        <begin position="1028"/>
        <end position="1071"/>
    </location>
</feature>
<feature type="compositionally biased region" description="Low complexity" evidence="1">
    <location>
        <begin position="747"/>
        <end position="774"/>
    </location>
</feature>
<feature type="compositionally biased region" description="Polar residues" evidence="1">
    <location>
        <begin position="824"/>
        <end position="844"/>
    </location>
</feature>
<feature type="region of interest" description="Disordered" evidence="1">
    <location>
        <begin position="409"/>
        <end position="493"/>
    </location>
</feature>
<dbReference type="Proteomes" id="UP000038009">
    <property type="component" value="Unassembled WGS sequence"/>
</dbReference>
<dbReference type="EMBL" id="LJSK01000176">
    <property type="protein sequence ID" value="KPI85620.1"/>
    <property type="molecule type" value="Genomic_DNA"/>
</dbReference>
<keyword evidence="4" id="KW-1185">Reference proteome</keyword>
<feature type="region of interest" description="Disordered" evidence="1">
    <location>
        <begin position="310"/>
        <end position="365"/>
    </location>
</feature>
<feature type="compositionally biased region" description="Low complexity" evidence="1">
    <location>
        <begin position="627"/>
        <end position="639"/>
    </location>
</feature>
<feature type="compositionally biased region" description="Low complexity" evidence="1">
    <location>
        <begin position="1053"/>
        <end position="1066"/>
    </location>
</feature>
<feature type="compositionally biased region" description="Polar residues" evidence="1">
    <location>
        <begin position="1199"/>
        <end position="1208"/>
    </location>
</feature>
<evidence type="ECO:0000256" key="1">
    <source>
        <dbReference type="SAM" id="MobiDB-lite"/>
    </source>
</evidence>
<sequence>MRRAARFVDCSRPSRVLNASVALLSTYTVLCILLSSYGAHATTTTTSSTVLSDTRGPSGRRHNFWWWLALGVSSALIVLLILLLVASWWCCVRHQQRDQGEPTRRCDDDGLLEGAVSTSPDNFITDQGSHDTKAGARPHSTAAAAVTAANYVNTTRDGYQLGHGTGTATEPRQIEVQHDGRRVIFLTGGGRGGASRRSRRSLSPRKQAPPPRGNAAAAAPVAVWSNKPRTPAPAATMAMTRPLPAAERVLPVEEEMSDNAVSPNPLSLSSVRHIDADEKMMTAAPAAATAVVGSTDASAGKPLLTTADEAAEAPAFTRPPSATRRSTHPEQAGMHSSATFHQVEKPEQQRQLAKSPMRFSVKSRSITTSEAVPTAPIDSGISKEYCFESQHNATTAVLSTARGPTVAKTATAVQLQETPDQAPETRQPVQRQPAPSVQEQPHLQWLSGVAEQRQASPQGERVVYVPRRRPSPTSSSVAEKVHSGGNGQPSRAAPYISHVFSPLQMAGLEGSDAQLSRAASTGRRSDVGEAASVAAPIVMADRPPRCERLSLGSSLKEKLVVSISAAAAAVAAAGEQQQQQHRHSSPPSSSKKRIELFRRGSYKRKGPSRSRGNGWPSSAPAANGRVPLPAAVAPAPFAASSNHGNDDDRHTPSTVTKGVPQLFFGKREGSPASRPSAHQRPPRPDAGALHGQAKGNGEDHKVLSLLSPAAMHSAQASPASLFPSGGSPSARHAVSAAAALVGGGARAGSWQNSTSSYGSGLSSMNGGNSLSTTSLGRVRSPSKVKFLEQDEVPASMTGGELLPGVDCAGVGPSASSAHGRDKGSTPNDAATSTLQRSRVSSSLHGSGVILKGRPSVAPAATVSGAARKVSLPHLPSVPATAQVAMEQGRATTGQRSSRQQQALEFAPNTATVTTTPRAAAGAQWEQPRRNTSPARQYNANVRASHESVTPPFSAETATPLETPQIQPLREILPARTTLPSSATQQHQPLHPSLQRSSTAEAAVNAHGRPCVPQVFGGASPVRADLDELESMSSEASTMPAGLLPSRGQGRNVTASATATQTSKSPTQHPLYSSISPYSSTRRVVPPSAAAAAAPTEVSNPRHSLGIEVLRITSPSGDVQVMPPPSSACFSQHSRDTVDHRLTNNTSRFASYRAAGEDDDYVVGAGGGSAHALWTLDTTDPRRGLGAQYGSSRSSHRFGSATNGSRRAH</sequence>
<keyword evidence="2" id="KW-0472">Membrane</keyword>
<dbReference type="AlphaFoldDB" id="A0A0N1PCH6"/>
<feature type="region of interest" description="Disordered" evidence="1">
    <location>
        <begin position="805"/>
        <end position="846"/>
    </location>
</feature>
<dbReference type="VEuPathDB" id="TriTrypDB:Lsey_0176_0100"/>
<keyword evidence="2" id="KW-1133">Transmembrane helix</keyword>
<evidence type="ECO:0000256" key="2">
    <source>
        <dbReference type="SAM" id="Phobius"/>
    </source>
</evidence>
<feature type="region of interest" description="Disordered" evidence="1">
    <location>
        <begin position="745"/>
        <end position="782"/>
    </location>
</feature>
<feature type="region of interest" description="Disordered" evidence="1">
    <location>
        <begin position="914"/>
        <end position="962"/>
    </location>
</feature>
<feature type="compositionally biased region" description="Low complexity" evidence="1">
    <location>
        <begin position="461"/>
        <end position="477"/>
    </location>
</feature>
<feature type="compositionally biased region" description="Polar residues" evidence="1">
    <location>
        <begin position="978"/>
        <end position="999"/>
    </location>
</feature>
<feature type="region of interest" description="Disordered" evidence="1">
    <location>
        <begin position="978"/>
        <end position="1004"/>
    </location>
</feature>
<feature type="region of interest" description="Disordered" evidence="1">
    <location>
        <begin position="117"/>
        <end position="141"/>
    </location>
</feature>
<reference evidence="3 4" key="1">
    <citation type="journal article" date="2015" name="PLoS Pathog.">
        <title>Leptomonas seymouri: Adaptations to the Dixenous Life Cycle Analyzed by Genome Sequencing, Transcriptome Profiling and Co-infection with Leishmania donovani.</title>
        <authorList>
            <person name="Kraeva N."/>
            <person name="Butenko A."/>
            <person name="Hlavacova J."/>
            <person name="Kostygov A."/>
            <person name="Myskova J."/>
            <person name="Grybchuk D."/>
            <person name="Lestinova T."/>
            <person name="Votypka J."/>
            <person name="Volf P."/>
            <person name="Opperdoes F."/>
            <person name="Flegontov P."/>
            <person name="Lukes J."/>
            <person name="Yurchenko V."/>
        </authorList>
    </citation>
    <scope>NUCLEOTIDE SEQUENCE [LARGE SCALE GENOMIC DNA]</scope>
    <source>
        <strain evidence="3 4">ATCC 30220</strain>
    </source>
</reference>
<evidence type="ECO:0000313" key="3">
    <source>
        <dbReference type="EMBL" id="KPI85620.1"/>
    </source>
</evidence>
<feature type="region of interest" description="Disordered" evidence="1">
    <location>
        <begin position="1178"/>
        <end position="1208"/>
    </location>
</feature>
<comment type="caution">
    <text evidence="3">The sequence shown here is derived from an EMBL/GenBank/DDBJ whole genome shotgun (WGS) entry which is preliminary data.</text>
</comment>
<feature type="region of interest" description="Disordered" evidence="1">
    <location>
        <begin position="572"/>
        <end position="696"/>
    </location>
</feature>
<protein>
    <submittedName>
        <fullName evidence="3">Uncharacterized protein</fullName>
    </submittedName>
</protein>
<feature type="compositionally biased region" description="Polar residues" evidence="1">
    <location>
        <begin position="117"/>
        <end position="127"/>
    </location>
</feature>
<name>A0A0N1PCH6_LEPSE</name>
<feature type="region of interest" description="Disordered" evidence="1">
    <location>
        <begin position="185"/>
        <end position="220"/>
    </location>
</feature>
<feature type="compositionally biased region" description="Polar residues" evidence="1">
    <location>
        <begin position="929"/>
        <end position="941"/>
    </location>
</feature>
<dbReference type="OMA" id="FWWWLAL"/>
<feature type="compositionally biased region" description="Low complexity" evidence="1">
    <location>
        <begin position="572"/>
        <end position="589"/>
    </location>
</feature>
<gene>
    <name evidence="3" type="ORF">ABL78_5330</name>
</gene>
<proteinExistence type="predicted"/>
<evidence type="ECO:0000313" key="4">
    <source>
        <dbReference type="Proteomes" id="UP000038009"/>
    </source>
</evidence>
<keyword evidence="2" id="KW-0812">Transmembrane</keyword>
<dbReference type="OrthoDB" id="10650124at2759"/>
<feature type="compositionally biased region" description="Polar residues" evidence="1">
    <location>
        <begin position="427"/>
        <end position="441"/>
    </location>
</feature>
<feature type="compositionally biased region" description="Basic residues" evidence="1">
    <location>
        <begin position="194"/>
        <end position="203"/>
    </location>
</feature>
<feature type="transmembrane region" description="Helical" evidence="2">
    <location>
        <begin position="65"/>
        <end position="89"/>
    </location>
</feature>
<organism evidence="3 4">
    <name type="scientific">Leptomonas seymouri</name>
    <dbReference type="NCBI Taxonomy" id="5684"/>
    <lineage>
        <taxon>Eukaryota</taxon>
        <taxon>Discoba</taxon>
        <taxon>Euglenozoa</taxon>
        <taxon>Kinetoplastea</taxon>
        <taxon>Metakinetoplastina</taxon>
        <taxon>Trypanosomatida</taxon>
        <taxon>Trypanosomatidae</taxon>
        <taxon>Leishmaniinae</taxon>
        <taxon>Leptomonas</taxon>
    </lineage>
</organism>